<keyword evidence="9" id="KW-0315">Glutamine amidotransferase</keyword>
<accession>A0ABX8UR42</accession>
<dbReference type="Proteomes" id="UP000826462">
    <property type="component" value="Chromosome 2"/>
</dbReference>
<keyword evidence="14" id="KW-1185">Reference proteome</keyword>
<keyword evidence="8" id="KW-0460">Magnesium</keyword>
<dbReference type="Pfam" id="PF01656">
    <property type="entry name" value="CbiA"/>
    <property type="match status" value="1"/>
</dbReference>
<evidence type="ECO:0000256" key="7">
    <source>
        <dbReference type="ARBA" id="ARBA00022840"/>
    </source>
</evidence>
<evidence type="ECO:0000256" key="3">
    <source>
        <dbReference type="ARBA" id="ARBA00006205"/>
    </source>
</evidence>
<evidence type="ECO:0000256" key="1">
    <source>
        <dbReference type="ARBA" id="ARBA00001946"/>
    </source>
</evidence>
<dbReference type="SUPFAM" id="SSF52317">
    <property type="entry name" value="Class I glutamine amidotransferase-like"/>
    <property type="match status" value="1"/>
</dbReference>
<dbReference type="Gene3D" id="3.40.50.880">
    <property type="match status" value="1"/>
</dbReference>
<dbReference type="EMBL" id="CP080096">
    <property type="protein sequence ID" value="QYD71488.1"/>
    <property type="molecule type" value="Genomic_DNA"/>
</dbReference>
<comment type="pathway">
    <text evidence="2">Cofactor biosynthesis; adenosylcobalamin biosynthesis.</text>
</comment>
<protein>
    <submittedName>
        <fullName evidence="13">Cobyrinate a,c-diamide synthase</fullName>
    </submittedName>
</protein>
<evidence type="ECO:0000259" key="11">
    <source>
        <dbReference type="Pfam" id="PF01656"/>
    </source>
</evidence>
<keyword evidence="7" id="KW-0067">ATP-binding</keyword>
<reference evidence="13 14" key="1">
    <citation type="submission" date="2021-07" db="EMBL/GenBank/DDBJ databases">
        <title>Paraburkholderia edwinii protects Aspergillus sp. from phenazines by acting as a toxin sponge.</title>
        <authorList>
            <person name="Dahlstrom K.M."/>
            <person name="Newman D.K."/>
        </authorList>
    </citation>
    <scope>NUCLEOTIDE SEQUENCE [LARGE SCALE GENOMIC DNA]</scope>
    <source>
        <strain evidence="13 14">Pe01</strain>
    </source>
</reference>
<gene>
    <name evidence="13" type="ORF">KZJ38_31220</name>
</gene>
<dbReference type="Gene3D" id="3.40.50.300">
    <property type="entry name" value="P-loop containing nucleotide triphosphate hydrolases"/>
    <property type="match status" value="1"/>
</dbReference>
<feature type="region of interest" description="Disordered" evidence="10">
    <location>
        <begin position="230"/>
        <end position="296"/>
    </location>
</feature>
<evidence type="ECO:0000313" key="14">
    <source>
        <dbReference type="Proteomes" id="UP000826462"/>
    </source>
</evidence>
<evidence type="ECO:0000256" key="10">
    <source>
        <dbReference type="SAM" id="MobiDB-lite"/>
    </source>
</evidence>
<feature type="domain" description="CobQ/CobB/MinD/ParA nucleotide binding" evidence="11">
    <location>
        <begin position="8"/>
        <end position="184"/>
    </location>
</feature>
<evidence type="ECO:0000256" key="4">
    <source>
        <dbReference type="ARBA" id="ARBA00022573"/>
    </source>
</evidence>
<feature type="compositionally biased region" description="Low complexity" evidence="10">
    <location>
        <begin position="230"/>
        <end position="285"/>
    </location>
</feature>
<evidence type="ECO:0000256" key="8">
    <source>
        <dbReference type="ARBA" id="ARBA00022842"/>
    </source>
</evidence>
<dbReference type="InterPro" id="IPR027417">
    <property type="entry name" value="P-loop_NTPase"/>
</dbReference>
<evidence type="ECO:0000259" key="12">
    <source>
        <dbReference type="Pfam" id="PF07685"/>
    </source>
</evidence>
<proteinExistence type="inferred from homology"/>
<dbReference type="PANTHER" id="PTHR43873">
    <property type="entry name" value="COBYRINATE A,C-DIAMIDE SYNTHASE"/>
    <property type="match status" value="1"/>
</dbReference>
<keyword evidence="4" id="KW-0169">Cobalamin biosynthesis</keyword>
<evidence type="ECO:0000313" key="13">
    <source>
        <dbReference type="EMBL" id="QYD71488.1"/>
    </source>
</evidence>
<dbReference type="PROSITE" id="PS51274">
    <property type="entry name" value="GATASE_COBBQ"/>
    <property type="match status" value="1"/>
</dbReference>
<name>A0ABX8UR42_9BURK</name>
<organism evidence="13 14">
    <name type="scientific">Paraburkholderia edwinii</name>
    <dbReference type="NCBI Taxonomy" id="2861782"/>
    <lineage>
        <taxon>Bacteria</taxon>
        <taxon>Pseudomonadati</taxon>
        <taxon>Pseudomonadota</taxon>
        <taxon>Betaproteobacteria</taxon>
        <taxon>Burkholderiales</taxon>
        <taxon>Burkholderiaceae</taxon>
        <taxon>Paraburkholderia</taxon>
    </lineage>
</organism>
<evidence type="ECO:0000256" key="6">
    <source>
        <dbReference type="ARBA" id="ARBA00022741"/>
    </source>
</evidence>
<keyword evidence="5" id="KW-0436">Ligase</keyword>
<dbReference type="CDD" id="cd03130">
    <property type="entry name" value="GATase1_CobB"/>
    <property type="match status" value="1"/>
</dbReference>
<comment type="similarity">
    <text evidence="3">Belongs to the CobB/CobQ family. CobQ subfamily.</text>
</comment>
<sequence length="499" mass="51517">MAQCPALFISAPASGQGKTTITAALARHHRRLGRRVRVFKTGPDFLDPMILERASGAPVLSLDLWMVGEAACRTLLAQAAAQADLILIEGVMGLYDGTPSSADLAAAFGVPVVAVISAKAMAQTFGAVAFGLAHYRDDVPVYGVFANRVGSPRHAQMLEEALPAGLKWMGSIGSAAQIELPDRHLGLHQAAEIEDLDQRLDKAADALASTPLAELPPIVQFAPASGPASLSAVAPSSATTSSPSASPSPASTSAASSASASAPSPAAPSSASAPSPAAPSSASTAQPHGGAQSEPLPRLLNGAHIAIARDAAFSFIYPANLALLETLGARISFFSPLADEPVPDTATALYLPGGYPELHAPTLARNTRPADSVRAHVAAGKPVFAECGGMLYLLESLTTTDGTTTPMLGLLPGHVHMRTRFTALGMQQLDGPLGTMTGHTFHYSHVSTPLTPVLHATRPQSDVTGEAVYRSGPIVATYMHSYWPSNPAFTAALFHGNAF</sequence>
<evidence type="ECO:0000256" key="9">
    <source>
        <dbReference type="ARBA" id="ARBA00022962"/>
    </source>
</evidence>
<dbReference type="InterPro" id="IPR004484">
    <property type="entry name" value="CbiA/CobB_synth"/>
</dbReference>
<feature type="domain" description="CobB/CobQ-like glutamine amidotransferase" evidence="12">
    <location>
        <begin position="305"/>
        <end position="485"/>
    </location>
</feature>
<comment type="cofactor">
    <cofactor evidence="1">
        <name>Mg(2+)</name>
        <dbReference type="ChEBI" id="CHEBI:18420"/>
    </cofactor>
</comment>
<dbReference type="NCBIfam" id="NF002204">
    <property type="entry name" value="PRK01077.1"/>
    <property type="match status" value="1"/>
</dbReference>
<evidence type="ECO:0000256" key="5">
    <source>
        <dbReference type="ARBA" id="ARBA00022598"/>
    </source>
</evidence>
<dbReference type="InterPro" id="IPR002586">
    <property type="entry name" value="CobQ/CobB/MinD/ParA_Nub-bd_dom"/>
</dbReference>
<keyword evidence="6" id="KW-0547">Nucleotide-binding</keyword>
<dbReference type="InterPro" id="IPR029062">
    <property type="entry name" value="Class_I_gatase-like"/>
</dbReference>
<dbReference type="SUPFAM" id="SSF52540">
    <property type="entry name" value="P-loop containing nucleoside triphosphate hydrolases"/>
    <property type="match status" value="1"/>
</dbReference>
<dbReference type="PANTHER" id="PTHR43873:SF1">
    <property type="entry name" value="COBYRINATE A,C-DIAMIDE SYNTHASE"/>
    <property type="match status" value="1"/>
</dbReference>
<evidence type="ECO:0000256" key="2">
    <source>
        <dbReference type="ARBA" id="ARBA00004953"/>
    </source>
</evidence>
<dbReference type="InterPro" id="IPR011698">
    <property type="entry name" value="GATase_3"/>
</dbReference>
<dbReference type="Pfam" id="PF07685">
    <property type="entry name" value="GATase_3"/>
    <property type="match status" value="1"/>
</dbReference>
<dbReference type="RefSeq" id="WP_219800917.1">
    <property type="nucleotide sequence ID" value="NZ_CP080096.1"/>
</dbReference>